<sequence>MLKKVPIFKEILNEQVFSELALQMKEWILCPDQIIINQQEEENETFIYFVNDGSILEYCQQDSKTKIKEIQVKSFFKLGLFLFKLYLFQKKKFRYGQHFGLVKFIFGDQNSTIKYKSVGVSSILQLSYSNFMEILKKYDIEYQKFCYARDEVRFQSKFQKVYAYCYSCLQKNHTIEQCPYLFYEGKKSQILRKYLQECDTKIKNYQRNKNEKTLNAVINQIKVQKSADQFYLQNIQCFSFWDLSEESDSEVDEEDEDQSEEDDVSSMELKQQKDGTQLLIEQKVGELKKKGSIIDDQLHQLCERKCSFLIQKEFQNQLDQGEINSCNSLNKQNIISGIIPSKLFYDQESIILEENQNNQANNKKNKSQKKLKSSEQNLSNAQDYEQLNNIISQTKIQTYQKLERCQTQSSQAHRYASQPIINLQIAPFRIVKIASRLITIYKNQSLGDQSQSLTQFPSQLQVNVCKNQKENKHNESKSEICYFQSENQKNGSMDQSFMNNQYTTQYKTFEQNLNITNYENTEMCNEISKFNESVYSQNKRNVAAVQSIFNQKQNVASAFPVNRKNYQHKTINYTSAFNMKEENKIGVKQRGFKKRNNLLDIDRHAQQELIKVLYFLDHNFLEKYKFDLQMMFLLAASLLTAILREQFHLKIIEKFQNSLQNTLDLSQKLMINSKYM</sequence>
<gene>
    <name evidence="2" type="ORF">TTHERM_00396990</name>
</gene>
<evidence type="ECO:0000313" key="2">
    <source>
        <dbReference type="EMBL" id="EAR91727.2"/>
    </source>
</evidence>
<organism evidence="2 3">
    <name type="scientific">Tetrahymena thermophila (strain SB210)</name>
    <dbReference type="NCBI Taxonomy" id="312017"/>
    <lineage>
        <taxon>Eukaryota</taxon>
        <taxon>Sar</taxon>
        <taxon>Alveolata</taxon>
        <taxon>Ciliophora</taxon>
        <taxon>Intramacronucleata</taxon>
        <taxon>Oligohymenophorea</taxon>
        <taxon>Hymenostomatida</taxon>
        <taxon>Tetrahymenina</taxon>
        <taxon>Tetrahymenidae</taxon>
        <taxon>Tetrahymena</taxon>
    </lineage>
</organism>
<proteinExistence type="predicted"/>
<dbReference type="InParanoid" id="Q232V3"/>
<dbReference type="Gene3D" id="2.60.120.10">
    <property type="entry name" value="Jelly Rolls"/>
    <property type="match status" value="1"/>
</dbReference>
<evidence type="ECO:0008006" key="4">
    <source>
        <dbReference type="Google" id="ProtNLM"/>
    </source>
</evidence>
<feature type="region of interest" description="Disordered" evidence="1">
    <location>
        <begin position="356"/>
        <end position="377"/>
    </location>
</feature>
<reference evidence="3" key="1">
    <citation type="journal article" date="2006" name="PLoS Biol.">
        <title>Macronuclear genome sequence of the ciliate Tetrahymena thermophila, a model eukaryote.</title>
        <authorList>
            <person name="Eisen J.A."/>
            <person name="Coyne R.S."/>
            <person name="Wu M."/>
            <person name="Wu D."/>
            <person name="Thiagarajan M."/>
            <person name="Wortman J.R."/>
            <person name="Badger J.H."/>
            <person name="Ren Q."/>
            <person name="Amedeo P."/>
            <person name="Jones K.M."/>
            <person name="Tallon L.J."/>
            <person name="Delcher A.L."/>
            <person name="Salzberg S.L."/>
            <person name="Silva J.C."/>
            <person name="Haas B.J."/>
            <person name="Majoros W.H."/>
            <person name="Farzad M."/>
            <person name="Carlton J.M."/>
            <person name="Smith R.K. Jr."/>
            <person name="Garg J."/>
            <person name="Pearlman R.E."/>
            <person name="Karrer K.M."/>
            <person name="Sun L."/>
            <person name="Manning G."/>
            <person name="Elde N.C."/>
            <person name="Turkewitz A.P."/>
            <person name="Asai D.J."/>
            <person name="Wilkes D.E."/>
            <person name="Wang Y."/>
            <person name="Cai H."/>
            <person name="Collins K."/>
            <person name="Stewart B.A."/>
            <person name="Lee S.R."/>
            <person name="Wilamowska K."/>
            <person name="Weinberg Z."/>
            <person name="Ruzzo W.L."/>
            <person name="Wloga D."/>
            <person name="Gaertig J."/>
            <person name="Frankel J."/>
            <person name="Tsao C.-C."/>
            <person name="Gorovsky M.A."/>
            <person name="Keeling P.J."/>
            <person name="Waller R.F."/>
            <person name="Patron N.J."/>
            <person name="Cherry J.M."/>
            <person name="Stover N.A."/>
            <person name="Krieger C.J."/>
            <person name="del Toro C."/>
            <person name="Ryder H.F."/>
            <person name="Williamson S.C."/>
            <person name="Barbeau R.A."/>
            <person name="Hamilton E.P."/>
            <person name="Orias E."/>
        </authorList>
    </citation>
    <scope>NUCLEOTIDE SEQUENCE [LARGE SCALE GENOMIC DNA]</scope>
    <source>
        <strain evidence="3">SB210</strain>
    </source>
</reference>
<keyword evidence="3" id="KW-1185">Reference proteome</keyword>
<dbReference type="EMBL" id="GG662770">
    <property type="protein sequence ID" value="EAR91727.2"/>
    <property type="molecule type" value="Genomic_DNA"/>
</dbReference>
<protein>
    <recommendedName>
        <fullName evidence="4">Cyclic nucleotide-binding domain protein</fullName>
    </recommendedName>
</protein>
<dbReference type="InterPro" id="IPR018490">
    <property type="entry name" value="cNMP-bd_dom_sf"/>
</dbReference>
<feature type="region of interest" description="Disordered" evidence="1">
    <location>
        <begin position="249"/>
        <end position="270"/>
    </location>
</feature>
<dbReference type="RefSeq" id="XP_001011972.2">
    <property type="nucleotide sequence ID" value="XM_001011972.2"/>
</dbReference>
<evidence type="ECO:0000313" key="3">
    <source>
        <dbReference type="Proteomes" id="UP000009168"/>
    </source>
</evidence>
<dbReference type="InterPro" id="IPR014710">
    <property type="entry name" value="RmlC-like_jellyroll"/>
</dbReference>
<name>Q232V3_TETTS</name>
<dbReference type="GeneID" id="7829692"/>
<dbReference type="AlphaFoldDB" id="Q232V3"/>
<evidence type="ECO:0000256" key="1">
    <source>
        <dbReference type="SAM" id="MobiDB-lite"/>
    </source>
</evidence>
<dbReference type="SUPFAM" id="SSF51206">
    <property type="entry name" value="cAMP-binding domain-like"/>
    <property type="match status" value="1"/>
</dbReference>
<accession>Q232V3</accession>
<dbReference type="HOGENOM" id="CLU_423646_0_0_1"/>
<feature type="compositionally biased region" description="Acidic residues" evidence="1">
    <location>
        <begin position="249"/>
        <end position="265"/>
    </location>
</feature>
<dbReference type="KEGG" id="tet:TTHERM_00396990"/>
<dbReference type="Proteomes" id="UP000009168">
    <property type="component" value="Unassembled WGS sequence"/>
</dbReference>